<dbReference type="RefSeq" id="WP_158204463.1">
    <property type="nucleotide sequence ID" value="NZ_WSZK01000015.1"/>
</dbReference>
<evidence type="ECO:0000313" key="2">
    <source>
        <dbReference type="EMBL" id="MWG34825.1"/>
    </source>
</evidence>
<name>A0A6B0GRX3_9EURY</name>
<protein>
    <submittedName>
        <fullName evidence="2">Uncharacterized protein</fullName>
    </submittedName>
</protein>
<evidence type="ECO:0000313" key="3">
    <source>
        <dbReference type="Proteomes" id="UP000451471"/>
    </source>
</evidence>
<keyword evidence="3" id="KW-1185">Reference proteome</keyword>
<evidence type="ECO:0000256" key="1">
    <source>
        <dbReference type="SAM" id="MobiDB-lite"/>
    </source>
</evidence>
<organism evidence="2 3">
    <name type="scientific">Halomarina oriensis</name>
    <dbReference type="NCBI Taxonomy" id="671145"/>
    <lineage>
        <taxon>Archaea</taxon>
        <taxon>Methanobacteriati</taxon>
        <taxon>Methanobacteriota</taxon>
        <taxon>Stenosarchaea group</taxon>
        <taxon>Halobacteria</taxon>
        <taxon>Halobacteriales</taxon>
        <taxon>Natronomonadaceae</taxon>
        <taxon>Halomarina</taxon>
    </lineage>
</organism>
<accession>A0A6B0GRX3</accession>
<sequence length="126" mass="14175">MSYELTCRLDGWGAVRNPLDEDEHIDVVDGTVTVDDADLARALDREYDVLTLTEPVEDETEESTVQDEDLDEAFDVEGFLDRTPMSEVTEDIADGMVDDQLDQVEAHAEREGVRDAVEARREELEG</sequence>
<dbReference type="Proteomes" id="UP000451471">
    <property type="component" value="Unassembled WGS sequence"/>
</dbReference>
<comment type="caution">
    <text evidence="2">The sequence shown here is derived from an EMBL/GenBank/DDBJ whole genome shotgun (WGS) entry which is preliminary data.</text>
</comment>
<reference evidence="2 3" key="1">
    <citation type="submission" date="2019-12" db="EMBL/GenBank/DDBJ databases">
        <title>Halocatena pleomorpha gen. nov. sp. nov., an extremely halophilic archaeon of family Halobacteriaceae isolated from saltpan soil.</title>
        <authorList>
            <person name="Pal Y."/>
            <person name="Verma A."/>
            <person name="Krishnamurthi S."/>
            <person name="Kumar P."/>
        </authorList>
    </citation>
    <scope>NUCLEOTIDE SEQUENCE [LARGE SCALE GENOMIC DNA]</scope>
    <source>
        <strain evidence="2 3">JCM 16495</strain>
    </source>
</reference>
<feature type="region of interest" description="Disordered" evidence="1">
    <location>
        <begin position="105"/>
        <end position="126"/>
    </location>
</feature>
<proteinExistence type="predicted"/>
<gene>
    <name evidence="2" type="ORF">GQS65_10025</name>
</gene>
<dbReference type="AlphaFoldDB" id="A0A6B0GRX3"/>
<dbReference type="EMBL" id="WSZK01000015">
    <property type="protein sequence ID" value="MWG34825.1"/>
    <property type="molecule type" value="Genomic_DNA"/>
</dbReference>
<dbReference type="OrthoDB" id="380030at2157"/>